<keyword evidence="3" id="KW-1185">Reference proteome</keyword>
<dbReference type="Proteomes" id="UP001327225">
    <property type="component" value="Chromosome"/>
</dbReference>
<dbReference type="InterPro" id="IPR005135">
    <property type="entry name" value="Endo/exonuclease/phosphatase"/>
</dbReference>
<dbReference type="EMBL" id="CP141059">
    <property type="protein sequence ID" value="WQQ27289.1"/>
    <property type="molecule type" value="Genomic_DNA"/>
</dbReference>
<evidence type="ECO:0000313" key="2">
    <source>
        <dbReference type="EMBL" id="WQQ27289.1"/>
    </source>
</evidence>
<protein>
    <recommendedName>
        <fullName evidence="1">Endonuclease/exonuclease/phosphatase domain-containing protein</fullName>
    </recommendedName>
</protein>
<organism evidence="2 3">
    <name type="scientific">Nocardioides bizhenqiangii</name>
    <dbReference type="NCBI Taxonomy" id="3095076"/>
    <lineage>
        <taxon>Bacteria</taxon>
        <taxon>Bacillati</taxon>
        <taxon>Actinomycetota</taxon>
        <taxon>Actinomycetes</taxon>
        <taxon>Propionibacteriales</taxon>
        <taxon>Nocardioidaceae</taxon>
        <taxon>Nocardioides</taxon>
    </lineage>
</organism>
<dbReference type="InterPro" id="IPR036691">
    <property type="entry name" value="Endo/exonu/phosph_ase_sf"/>
</dbReference>
<reference evidence="3" key="1">
    <citation type="submission" date="2023-12" db="EMBL/GenBank/DDBJ databases">
        <title>Novel species in genus Nocardioides.</title>
        <authorList>
            <person name="Zhou H."/>
        </authorList>
    </citation>
    <scope>NUCLEOTIDE SEQUENCE [LARGE SCALE GENOMIC DNA]</scope>
    <source>
        <strain evidence="3">HM61</strain>
    </source>
</reference>
<name>A0ABZ0ZTV0_9ACTN</name>
<evidence type="ECO:0000259" key="1">
    <source>
        <dbReference type="Pfam" id="PF03372"/>
    </source>
</evidence>
<dbReference type="RefSeq" id="WP_322937868.1">
    <property type="nucleotide sequence ID" value="NZ_CP141059.1"/>
</dbReference>
<evidence type="ECO:0000313" key="3">
    <source>
        <dbReference type="Proteomes" id="UP001327225"/>
    </source>
</evidence>
<proteinExistence type="predicted"/>
<dbReference type="SUPFAM" id="SSF56219">
    <property type="entry name" value="DNase I-like"/>
    <property type="match status" value="1"/>
</dbReference>
<gene>
    <name evidence="2" type="ORF">SHK19_03460</name>
</gene>
<dbReference type="Pfam" id="PF03372">
    <property type="entry name" value="Exo_endo_phos"/>
    <property type="match status" value="1"/>
</dbReference>
<feature type="domain" description="Endonuclease/exonuclease/phosphatase" evidence="1">
    <location>
        <begin position="4"/>
        <end position="203"/>
    </location>
</feature>
<accession>A0ABZ0ZTV0</accession>
<dbReference type="Gene3D" id="3.60.10.10">
    <property type="entry name" value="Endonuclease/exonuclease/phosphatase"/>
    <property type="match status" value="1"/>
</dbReference>
<sequence>MRIGTWNLDARWTSRHRDFLERLECDVLLLTEVPPEVDLRGMVGHHSSHKMAPGQSWAAVYAPDLWRLPDPHPAAALAEVEGLRVCSSVLPWQGSRPYYPWGGDDSHGRISYAVDSIIEVEPLIWGGDWNASFAPRGYTGARGSREVLRKAADRLQLRIATEHLDIQAGNDKSIDHVAVPAHWTVCAAGQHRAEDQHGLLSDHDAYVVQVSPA</sequence>